<evidence type="ECO:0000313" key="3">
    <source>
        <dbReference type="Proteomes" id="UP000281647"/>
    </source>
</evidence>
<dbReference type="NCBIfam" id="TIGR01484">
    <property type="entry name" value="HAD-SF-IIB"/>
    <property type="match status" value="1"/>
</dbReference>
<dbReference type="Proteomes" id="UP000281647">
    <property type="component" value="Unassembled WGS sequence"/>
</dbReference>
<evidence type="ECO:0000313" key="2">
    <source>
        <dbReference type="EMBL" id="RUM98468.1"/>
    </source>
</evidence>
<dbReference type="OrthoDB" id="9814913at2"/>
<dbReference type="AlphaFoldDB" id="A0A432V8G2"/>
<dbReference type="NCBIfam" id="TIGR00685">
    <property type="entry name" value="T6PP"/>
    <property type="match status" value="1"/>
</dbReference>
<dbReference type="Pfam" id="PF02358">
    <property type="entry name" value="Trehalose_PPase"/>
    <property type="match status" value="1"/>
</dbReference>
<dbReference type="Gene3D" id="3.40.50.1000">
    <property type="entry name" value="HAD superfamily/HAD-like"/>
    <property type="match status" value="1"/>
</dbReference>
<dbReference type="SUPFAM" id="SSF56784">
    <property type="entry name" value="HAD-like"/>
    <property type="match status" value="1"/>
</dbReference>
<comment type="similarity">
    <text evidence="1">Belongs to the trehalose phosphatase family.</text>
</comment>
<comment type="function">
    <text evidence="1">Removes the phosphate from trehalose 6-phosphate to produce free trehalose.</text>
</comment>
<protein>
    <recommendedName>
        <fullName evidence="1">Trehalose 6-phosphate phosphatase</fullName>
        <ecNumber evidence="1">3.1.3.12</ecNumber>
    </recommendedName>
</protein>
<name>A0A432V8G2_9HYPH</name>
<comment type="pathway">
    <text evidence="1">Glycan biosynthesis; trehalose biosynthesis.</text>
</comment>
<dbReference type="RefSeq" id="WP_128626321.1">
    <property type="nucleotide sequence ID" value="NZ_RKST01000006.1"/>
</dbReference>
<reference evidence="2 3" key="1">
    <citation type="submission" date="2018-11" db="EMBL/GenBank/DDBJ databases">
        <title>Pseudaminobacter arsenicus sp. nov., an arsenic-resistant bacterium isolated from arsenic-rich aquifers.</title>
        <authorList>
            <person name="Mu Y."/>
        </authorList>
    </citation>
    <scope>NUCLEOTIDE SEQUENCE [LARGE SCALE GENOMIC DNA]</scope>
    <source>
        <strain evidence="2 3">CB3</strain>
    </source>
</reference>
<dbReference type="InterPro" id="IPR023214">
    <property type="entry name" value="HAD_sf"/>
</dbReference>
<dbReference type="InterPro" id="IPR006379">
    <property type="entry name" value="HAD-SF_hydro_IIB"/>
</dbReference>
<comment type="cofactor">
    <cofactor evidence="1">
        <name>Mg(2+)</name>
        <dbReference type="ChEBI" id="CHEBI:18420"/>
    </cofactor>
</comment>
<keyword evidence="1 2" id="KW-0378">Hydrolase</keyword>
<evidence type="ECO:0000256" key="1">
    <source>
        <dbReference type="RuleBase" id="RU361117"/>
    </source>
</evidence>
<dbReference type="GO" id="GO:0046872">
    <property type="term" value="F:metal ion binding"/>
    <property type="evidence" value="ECO:0007669"/>
    <property type="project" value="UniProtKB-KW"/>
</dbReference>
<dbReference type="GO" id="GO:0005992">
    <property type="term" value="P:trehalose biosynthetic process"/>
    <property type="evidence" value="ECO:0007669"/>
    <property type="project" value="UniProtKB-UniPathway"/>
</dbReference>
<dbReference type="InterPro" id="IPR036412">
    <property type="entry name" value="HAD-like_sf"/>
</dbReference>
<keyword evidence="1" id="KW-0479">Metal-binding</keyword>
<sequence length="240" mass="25550">MTLQPPALPDDAALFLDIDGTLLEHQPHPEGVVADARLLEQLVALKTRLDGALAFITGRSVAMADRLFAPLRLPIAGLYGLEHRLVAGGKTEAASEPEDVAAVADALQAEFGNTKGVYFERKGPVLAIHTRAAPEALEAVRIAAELALPGLPAGYRIVAGNAGLEFLPKGALKSAAIHRFMQEKPFSHRRPVFIGDDISDESGFDYVNELGGISIRVKPAGSTGARHTLENVAAVRRWIG</sequence>
<organism evidence="2 3">
    <name type="scientific">Borborobacter arsenicus</name>
    <dbReference type="NCBI Taxonomy" id="1851146"/>
    <lineage>
        <taxon>Bacteria</taxon>
        <taxon>Pseudomonadati</taxon>
        <taxon>Pseudomonadota</taxon>
        <taxon>Alphaproteobacteria</taxon>
        <taxon>Hyphomicrobiales</taxon>
        <taxon>Phyllobacteriaceae</taxon>
        <taxon>Borborobacter</taxon>
    </lineage>
</organism>
<dbReference type="EC" id="3.1.3.12" evidence="1"/>
<dbReference type="InterPro" id="IPR003337">
    <property type="entry name" value="Trehalose_PPase"/>
</dbReference>
<accession>A0A432V8G2</accession>
<dbReference type="EMBL" id="RKST01000006">
    <property type="protein sequence ID" value="RUM98468.1"/>
    <property type="molecule type" value="Genomic_DNA"/>
</dbReference>
<dbReference type="GO" id="GO:0004805">
    <property type="term" value="F:trehalose-phosphatase activity"/>
    <property type="evidence" value="ECO:0007669"/>
    <property type="project" value="UniProtKB-EC"/>
</dbReference>
<comment type="catalytic activity">
    <reaction evidence="1">
        <text>alpha,alpha-trehalose 6-phosphate + H2O = alpha,alpha-trehalose + phosphate</text>
        <dbReference type="Rhea" id="RHEA:23420"/>
        <dbReference type="ChEBI" id="CHEBI:15377"/>
        <dbReference type="ChEBI" id="CHEBI:16551"/>
        <dbReference type="ChEBI" id="CHEBI:43474"/>
        <dbReference type="ChEBI" id="CHEBI:58429"/>
        <dbReference type="EC" id="3.1.3.12"/>
    </reaction>
</comment>
<keyword evidence="3" id="KW-1185">Reference proteome</keyword>
<proteinExistence type="inferred from homology"/>
<keyword evidence="1" id="KW-0460">Magnesium</keyword>
<gene>
    <name evidence="2" type="primary">otsB</name>
    <name evidence="2" type="ORF">EET67_07490</name>
</gene>
<dbReference type="Gene3D" id="3.30.70.1020">
    <property type="entry name" value="Trehalose-6-phosphate phosphatase related protein, domain 2"/>
    <property type="match status" value="1"/>
</dbReference>
<dbReference type="UniPathway" id="UPA00299"/>
<comment type="caution">
    <text evidence="2">The sequence shown here is derived from an EMBL/GenBank/DDBJ whole genome shotgun (WGS) entry which is preliminary data.</text>
</comment>